<evidence type="ECO:0000256" key="4">
    <source>
        <dbReference type="ARBA" id="ARBA00023024"/>
    </source>
</evidence>
<keyword evidence="5" id="KW-0119">Carbohydrate metabolism</keyword>
<evidence type="ECO:0000256" key="2">
    <source>
        <dbReference type="ARBA" id="ARBA00012729"/>
    </source>
</evidence>
<evidence type="ECO:0000313" key="11">
    <source>
        <dbReference type="EMBL" id="KAJ2851321.1"/>
    </source>
</evidence>
<dbReference type="EMBL" id="JANBUW010000014">
    <property type="protein sequence ID" value="KAJ2851321.1"/>
    <property type="molecule type" value="Genomic_DNA"/>
</dbReference>
<accession>A0A9W8M0L6</accession>
<keyword evidence="9" id="KW-0732">Signal</keyword>
<gene>
    <name evidence="11" type="primary">CHT2_3</name>
    <name evidence="11" type="ORF">IWW36_001218</name>
</gene>
<dbReference type="Proteomes" id="UP001139887">
    <property type="component" value="Unassembled WGS sequence"/>
</dbReference>
<dbReference type="AlphaFoldDB" id="A0A9W8M0L6"/>
<feature type="compositionally biased region" description="Low complexity" evidence="8">
    <location>
        <begin position="319"/>
        <end position="343"/>
    </location>
</feature>
<comment type="catalytic activity">
    <reaction evidence="1">
        <text>Random endo-hydrolysis of N-acetyl-beta-D-glucosaminide (1-&gt;4)-beta-linkages in chitin and chitodextrins.</text>
        <dbReference type="EC" id="3.2.1.14"/>
    </reaction>
</comment>
<protein>
    <recommendedName>
        <fullName evidence="2">chitinase</fullName>
        <ecNumber evidence="2">3.2.1.14</ecNumber>
    </recommendedName>
</protein>
<keyword evidence="4" id="KW-0146">Chitin degradation</keyword>
<reference evidence="11" key="1">
    <citation type="submission" date="2022-07" db="EMBL/GenBank/DDBJ databases">
        <title>Phylogenomic reconstructions and comparative analyses of Kickxellomycotina fungi.</title>
        <authorList>
            <person name="Reynolds N.K."/>
            <person name="Stajich J.E."/>
            <person name="Barry K."/>
            <person name="Grigoriev I.V."/>
            <person name="Crous P."/>
            <person name="Smith M.E."/>
        </authorList>
    </citation>
    <scope>NUCLEOTIDE SEQUENCE</scope>
    <source>
        <strain evidence="11">NRRL 1566</strain>
    </source>
</reference>
<dbReference type="InterPro" id="IPR001223">
    <property type="entry name" value="Glyco_hydro18_cat"/>
</dbReference>
<keyword evidence="3 11" id="KW-0378">Hydrolase</keyword>
<feature type="region of interest" description="Disordered" evidence="8">
    <location>
        <begin position="412"/>
        <end position="443"/>
    </location>
</feature>
<dbReference type="PROSITE" id="PS01095">
    <property type="entry name" value="GH18_1"/>
    <property type="match status" value="1"/>
</dbReference>
<keyword evidence="7" id="KW-0624">Polysaccharide degradation</keyword>
<proteinExistence type="predicted"/>
<evidence type="ECO:0000259" key="10">
    <source>
        <dbReference type="PROSITE" id="PS51910"/>
    </source>
</evidence>
<keyword evidence="12" id="KW-1185">Reference proteome</keyword>
<feature type="domain" description="GH18" evidence="10">
    <location>
        <begin position="29"/>
        <end position="312"/>
    </location>
</feature>
<name>A0A9W8M0L6_9FUNG</name>
<dbReference type="EC" id="3.2.1.14" evidence="2"/>
<dbReference type="InterPro" id="IPR017853">
    <property type="entry name" value="GH"/>
</dbReference>
<dbReference type="InterPro" id="IPR001579">
    <property type="entry name" value="Glyco_hydro_18_chit_AS"/>
</dbReference>
<dbReference type="GO" id="GO:0000272">
    <property type="term" value="P:polysaccharide catabolic process"/>
    <property type="evidence" value="ECO:0007669"/>
    <property type="project" value="UniProtKB-KW"/>
</dbReference>
<dbReference type="PANTHER" id="PTHR45708">
    <property type="entry name" value="ENDOCHITINASE"/>
    <property type="match status" value="1"/>
</dbReference>
<dbReference type="GO" id="GO:0005576">
    <property type="term" value="C:extracellular region"/>
    <property type="evidence" value="ECO:0007669"/>
    <property type="project" value="TreeGrafter"/>
</dbReference>
<organism evidence="11 12">
    <name type="scientific">Coemansia brasiliensis</name>
    <dbReference type="NCBI Taxonomy" id="2650707"/>
    <lineage>
        <taxon>Eukaryota</taxon>
        <taxon>Fungi</taxon>
        <taxon>Fungi incertae sedis</taxon>
        <taxon>Zoopagomycota</taxon>
        <taxon>Kickxellomycotina</taxon>
        <taxon>Kickxellomycetes</taxon>
        <taxon>Kickxellales</taxon>
        <taxon>Kickxellaceae</taxon>
        <taxon>Coemansia</taxon>
    </lineage>
</organism>
<feature type="region of interest" description="Disordered" evidence="8">
    <location>
        <begin position="316"/>
        <end position="354"/>
    </location>
</feature>
<dbReference type="SUPFAM" id="SSF51445">
    <property type="entry name" value="(Trans)glycosidases"/>
    <property type="match status" value="1"/>
</dbReference>
<evidence type="ECO:0000256" key="8">
    <source>
        <dbReference type="SAM" id="MobiDB-lite"/>
    </source>
</evidence>
<dbReference type="Gene3D" id="3.20.20.80">
    <property type="entry name" value="Glycosidases"/>
    <property type="match status" value="1"/>
</dbReference>
<feature type="signal peptide" evidence="9">
    <location>
        <begin position="1"/>
        <end position="22"/>
    </location>
</feature>
<evidence type="ECO:0000256" key="6">
    <source>
        <dbReference type="ARBA" id="ARBA00023295"/>
    </source>
</evidence>
<dbReference type="PROSITE" id="PS51910">
    <property type="entry name" value="GH18_2"/>
    <property type="match status" value="1"/>
</dbReference>
<dbReference type="InterPro" id="IPR050542">
    <property type="entry name" value="Glycosyl_Hydrlase18_Chitinase"/>
</dbReference>
<evidence type="ECO:0000313" key="12">
    <source>
        <dbReference type="Proteomes" id="UP001139887"/>
    </source>
</evidence>
<dbReference type="GO" id="GO:0008843">
    <property type="term" value="F:endochitinase activity"/>
    <property type="evidence" value="ECO:0007669"/>
    <property type="project" value="UniProtKB-EC"/>
</dbReference>
<evidence type="ECO:0000256" key="5">
    <source>
        <dbReference type="ARBA" id="ARBA00023277"/>
    </source>
</evidence>
<evidence type="ECO:0000256" key="9">
    <source>
        <dbReference type="SAM" id="SignalP"/>
    </source>
</evidence>
<evidence type="ECO:0000256" key="3">
    <source>
        <dbReference type="ARBA" id="ARBA00022801"/>
    </source>
</evidence>
<dbReference type="PANTHER" id="PTHR45708:SF49">
    <property type="entry name" value="ENDOCHITINASE"/>
    <property type="match status" value="1"/>
</dbReference>
<sequence>MLSKHLTTLSSTIAVFAAYTAAFDVNCNTNYASYYGQNSARNQKTLGEYCKDAVEDVIVLAFMNGFPNILLNFANACETTFEGSTLLHCPNMAKDIKYCQSQGKAVILSMGGASGAYGFSGDSDAVAFADTVWNMFFKGNSDKRPFDDAVLDGIDLDIEGGSGAGYPAFINQLRSHYASDPSKNYYIAAAPQCPFPDVYLSSTLNNAWFDMVYVQFYNNYCGLNAYPSWFNFEEWDNWVQTKSINKNVKVYIGAPGSPSAASSGYVDGKMLTSIFNDARSKYSSIGGIMTWDVSQARTSGLAGSIRAALNAGGTCIHQNNTETSSSEQSTTSESHNSSTNSETSSDHYTQEHTDEDSYDISLVVTTATQEITSVSTFVTTFLTEVTTETTYTSYLTSIYTLTQTASNHSVTSSVPFSTSEESETATVAPVEPSPGTNSTSCPTEGAQCKDGTQGCNEYGYALCVAGKWAIYPCFTGTTCYILGSSAICDWENSHTRDPCNVQPIQRQATNKQSWLSKLQSDIRPVSIFTSEGVSSHIEFTPLSVSRGQFTALLKMQTLRTPFNGNWSVQLHLPPGQSINRVDNATIVSNGTSIHHQAWLSL</sequence>
<evidence type="ECO:0000256" key="1">
    <source>
        <dbReference type="ARBA" id="ARBA00000822"/>
    </source>
</evidence>
<evidence type="ECO:0000256" key="7">
    <source>
        <dbReference type="ARBA" id="ARBA00023326"/>
    </source>
</evidence>
<dbReference type="OrthoDB" id="6020543at2759"/>
<dbReference type="GO" id="GO:0006032">
    <property type="term" value="P:chitin catabolic process"/>
    <property type="evidence" value="ECO:0007669"/>
    <property type="project" value="UniProtKB-KW"/>
</dbReference>
<comment type="caution">
    <text evidence="11">The sequence shown here is derived from an EMBL/GenBank/DDBJ whole genome shotgun (WGS) entry which is preliminary data.</text>
</comment>
<feature type="chain" id="PRO_5040747653" description="chitinase" evidence="9">
    <location>
        <begin position="23"/>
        <end position="601"/>
    </location>
</feature>
<dbReference type="CDD" id="cd02877">
    <property type="entry name" value="GH18_hevamine_XipI_class_III"/>
    <property type="match status" value="1"/>
</dbReference>
<keyword evidence="6 11" id="KW-0326">Glycosidase</keyword>
<dbReference type="InterPro" id="IPR045321">
    <property type="entry name" value="Cts1-like"/>
</dbReference>